<sequence>MSGEKGYPSTCAASSSAKRRDEFPRKLEITQNFHLEIVFFNRYPCPGARMRIENQCDRVRRSSLRSLRDLMMSDRCGHYIRSSFFSLCPRTSTQVTAMLPPAITGNIFVYPSCPRGGLRGTVIVGNDRVYLNLSCSPFVTIIKSYATTIVIALSIQSK</sequence>
<dbReference type="EMBL" id="KQ978227">
    <property type="protein sequence ID" value="KYM96229.1"/>
    <property type="molecule type" value="Genomic_DNA"/>
</dbReference>
<protein>
    <submittedName>
        <fullName evidence="1">Uncharacterized protein</fullName>
    </submittedName>
</protein>
<name>A0A151IA94_9HYME</name>
<dbReference type="Proteomes" id="UP000078542">
    <property type="component" value="Unassembled WGS sequence"/>
</dbReference>
<gene>
    <name evidence="1" type="ORF">ALC62_13099</name>
</gene>
<reference evidence="1 2" key="1">
    <citation type="submission" date="2016-03" db="EMBL/GenBank/DDBJ databases">
        <title>Cyphomyrmex costatus WGS genome.</title>
        <authorList>
            <person name="Nygaard S."/>
            <person name="Hu H."/>
            <person name="Boomsma J."/>
            <person name="Zhang G."/>
        </authorList>
    </citation>
    <scope>NUCLEOTIDE SEQUENCE [LARGE SCALE GENOMIC DNA]</scope>
    <source>
        <strain evidence="1">MS0001</strain>
        <tissue evidence="1">Whole body</tissue>
    </source>
</reference>
<dbReference type="AlphaFoldDB" id="A0A151IA94"/>
<evidence type="ECO:0000313" key="2">
    <source>
        <dbReference type="Proteomes" id="UP000078542"/>
    </source>
</evidence>
<evidence type="ECO:0000313" key="1">
    <source>
        <dbReference type="EMBL" id="KYM96229.1"/>
    </source>
</evidence>
<proteinExistence type="predicted"/>
<accession>A0A151IA94</accession>
<organism evidence="1 2">
    <name type="scientific">Cyphomyrmex costatus</name>
    <dbReference type="NCBI Taxonomy" id="456900"/>
    <lineage>
        <taxon>Eukaryota</taxon>
        <taxon>Metazoa</taxon>
        <taxon>Ecdysozoa</taxon>
        <taxon>Arthropoda</taxon>
        <taxon>Hexapoda</taxon>
        <taxon>Insecta</taxon>
        <taxon>Pterygota</taxon>
        <taxon>Neoptera</taxon>
        <taxon>Endopterygota</taxon>
        <taxon>Hymenoptera</taxon>
        <taxon>Apocrita</taxon>
        <taxon>Aculeata</taxon>
        <taxon>Formicoidea</taxon>
        <taxon>Formicidae</taxon>
        <taxon>Myrmicinae</taxon>
        <taxon>Cyphomyrmex</taxon>
    </lineage>
</organism>
<keyword evidence="2" id="KW-1185">Reference proteome</keyword>